<feature type="region of interest" description="Disordered" evidence="1">
    <location>
        <begin position="60"/>
        <end position="181"/>
    </location>
</feature>
<feature type="region of interest" description="Disordered" evidence="1">
    <location>
        <begin position="215"/>
        <end position="248"/>
    </location>
</feature>
<proteinExistence type="predicted"/>
<dbReference type="Proteomes" id="UP000269721">
    <property type="component" value="Unassembled WGS sequence"/>
</dbReference>
<dbReference type="EMBL" id="ML000807">
    <property type="protein sequence ID" value="RKO83813.1"/>
    <property type="molecule type" value="Genomic_DNA"/>
</dbReference>
<organism evidence="2 3">
    <name type="scientific">Blyttiomyces helicus</name>
    <dbReference type="NCBI Taxonomy" id="388810"/>
    <lineage>
        <taxon>Eukaryota</taxon>
        <taxon>Fungi</taxon>
        <taxon>Fungi incertae sedis</taxon>
        <taxon>Chytridiomycota</taxon>
        <taxon>Chytridiomycota incertae sedis</taxon>
        <taxon>Chytridiomycetes</taxon>
        <taxon>Chytridiomycetes incertae sedis</taxon>
        <taxon>Blyttiomyces</taxon>
    </lineage>
</organism>
<feature type="compositionally biased region" description="Pro residues" evidence="1">
    <location>
        <begin position="89"/>
        <end position="115"/>
    </location>
</feature>
<sequence>MHNGVKKSRTACVIIISEHKRTPGSLIPTSRHRNGVHELQPSVDCSCPRFPLLQHHLLAPSSPQHGLRNPRHRRLPPSSPPQLTRPRASTPPPSPAPPPPPPLLPPAPHAPPALPLTPAAAASQRSSPLSAPASSPPPFPSRPPRPPPSLPSRVRRRCLQPPKAFTPTTRPLPSPLASRRSRAVCRHGACRSILAVHRRRGTGNRQYGLVRLRPTGEGWKGRHREREAEAANQAEGGQGREYDCPGRQETSPYVHVSVDVVDFSKRFVVATHPA</sequence>
<reference evidence="3" key="1">
    <citation type="journal article" date="2018" name="Nat. Microbiol.">
        <title>Leveraging single-cell genomics to expand the fungal tree of life.</title>
        <authorList>
            <person name="Ahrendt S.R."/>
            <person name="Quandt C.A."/>
            <person name="Ciobanu D."/>
            <person name="Clum A."/>
            <person name="Salamov A."/>
            <person name="Andreopoulos B."/>
            <person name="Cheng J.F."/>
            <person name="Woyke T."/>
            <person name="Pelin A."/>
            <person name="Henrissat B."/>
            <person name="Reynolds N.K."/>
            <person name="Benny G.L."/>
            <person name="Smith M.E."/>
            <person name="James T.Y."/>
            <person name="Grigoriev I.V."/>
        </authorList>
    </citation>
    <scope>NUCLEOTIDE SEQUENCE [LARGE SCALE GENOMIC DNA]</scope>
</reference>
<feature type="compositionally biased region" description="Low complexity" evidence="1">
    <location>
        <begin position="116"/>
        <end position="133"/>
    </location>
</feature>
<keyword evidence="3" id="KW-1185">Reference proteome</keyword>
<name>A0A4P9VYH6_9FUNG</name>
<dbReference type="AlphaFoldDB" id="A0A4P9VYH6"/>
<evidence type="ECO:0000256" key="1">
    <source>
        <dbReference type="SAM" id="MobiDB-lite"/>
    </source>
</evidence>
<protein>
    <submittedName>
        <fullName evidence="2">Uncharacterized protein</fullName>
    </submittedName>
</protein>
<evidence type="ECO:0000313" key="2">
    <source>
        <dbReference type="EMBL" id="RKO83813.1"/>
    </source>
</evidence>
<accession>A0A4P9VYH6</accession>
<gene>
    <name evidence="2" type="ORF">BDK51DRAFT_49636</name>
</gene>
<evidence type="ECO:0000313" key="3">
    <source>
        <dbReference type="Proteomes" id="UP000269721"/>
    </source>
</evidence>
<feature type="compositionally biased region" description="Pro residues" evidence="1">
    <location>
        <begin position="134"/>
        <end position="150"/>
    </location>
</feature>